<accession>A0AAD1WJ09</accession>
<dbReference type="SUPFAM" id="SSF57603">
    <property type="entry name" value="FnI-like domain"/>
    <property type="match status" value="2"/>
</dbReference>
<dbReference type="Pfam" id="PF00093">
    <property type="entry name" value="VWC"/>
    <property type="match status" value="1"/>
</dbReference>
<feature type="region of interest" description="Disordered" evidence="7">
    <location>
        <begin position="524"/>
        <end position="576"/>
    </location>
</feature>
<dbReference type="SMART" id="SM00214">
    <property type="entry name" value="VWC"/>
    <property type="match status" value="2"/>
</dbReference>
<evidence type="ECO:0000256" key="6">
    <source>
        <dbReference type="ARBA" id="ARBA00023180"/>
    </source>
</evidence>
<dbReference type="GO" id="GO:0030154">
    <property type="term" value="P:cell differentiation"/>
    <property type="evidence" value="ECO:0007669"/>
    <property type="project" value="TreeGrafter"/>
</dbReference>
<protein>
    <submittedName>
        <fullName evidence="9">Chordin 1 isoform X3</fullName>
    </submittedName>
</protein>
<dbReference type="Proteomes" id="UP001295444">
    <property type="component" value="Chromosome 09"/>
</dbReference>
<evidence type="ECO:0000259" key="8">
    <source>
        <dbReference type="PROSITE" id="PS50184"/>
    </source>
</evidence>
<keyword evidence="10" id="KW-1185">Reference proteome</keyword>
<reference evidence="9" key="1">
    <citation type="submission" date="2022-03" db="EMBL/GenBank/DDBJ databases">
        <authorList>
            <person name="Alioto T."/>
            <person name="Alioto T."/>
            <person name="Gomez Garrido J."/>
        </authorList>
    </citation>
    <scope>NUCLEOTIDE SEQUENCE</scope>
</reference>
<dbReference type="InterPro" id="IPR045717">
    <property type="entry name" value="CHRDL1/2"/>
</dbReference>
<dbReference type="Pfam" id="PF23334">
    <property type="entry name" value="VWC2L_2nd"/>
    <property type="match status" value="1"/>
</dbReference>
<dbReference type="InterPro" id="IPR045716">
    <property type="entry name" value="CHRDL_1/2_C"/>
</dbReference>
<dbReference type="GO" id="GO:0048731">
    <property type="term" value="P:system development"/>
    <property type="evidence" value="ECO:0007669"/>
    <property type="project" value="UniProtKB-ARBA"/>
</dbReference>
<organism evidence="9 10">
    <name type="scientific">Pelobates cultripes</name>
    <name type="common">Western spadefoot toad</name>
    <dbReference type="NCBI Taxonomy" id="61616"/>
    <lineage>
        <taxon>Eukaryota</taxon>
        <taxon>Metazoa</taxon>
        <taxon>Chordata</taxon>
        <taxon>Craniata</taxon>
        <taxon>Vertebrata</taxon>
        <taxon>Euteleostomi</taxon>
        <taxon>Amphibia</taxon>
        <taxon>Batrachia</taxon>
        <taxon>Anura</taxon>
        <taxon>Pelobatoidea</taxon>
        <taxon>Pelobatidae</taxon>
        <taxon>Pelobates</taxon>
    </lineage>
</organism>
<evidence type="ECO:0000313" key="9">
    <source>
        <dbReference type="EMBL" id="CAH2315450.1"/>
    </source>
</evidence>
<evidence type="ECO:0000256" key="4">
    <source>
        <dbReference type="ARBA" id="ARBA00022729"/>
    </source>
</evidence>
<evidence type="ECO:0000256" key="2">
    <source>
        <dbReference type="ARBA" id="ARBA00022473"/>
    </source>
</evidence>
<sequence>MKFAPNQEADDFQLYIDFKKFIRSMTVTRHFLKFPNPFENKDGNGLNDIQEKFKSKFFPVQSKGSHLETFENLVEKDFEKWVDGNSYVHKRSCHHQPWLKGITKGQLTRVRRNCSHTEDFQIQAQHVANKLVKKGYNPKKIRREIQMMSKRSRNEFLMDGPSNKKKGEDFKQAFFTQYSVDHPRIKRSLQKYWPILLEDPILGEHLSKRPKIIYRKKQNLKNLLAPSYALKSGFKNIKKGTKGFRGCKSCKACFQVNTDKVTSYSSSVTGKQFSIKSEIGCRSDCVVYLLQCPCGSQYVGRTKRCLKVRLLEHINNIKKKLDTHSVPLHCNNCPLFSLKGLRCIGIEQIQPHCYVCTISRQKKYDVFQAAIIVERTSILLPECGTHKDHVINHGTRDANVTYDLICRFIQSTLPKQTRMRRSFVYSCLLFFLLMDGCRLEHVKNTEAYCVFQDRKYRVGERWHPYLEPYGLVYCVNCLCREGGNVLCSRVRCPSLHCSNPVYVPQLCCPRCPGDSVISWEHHEPDTLRQPANREARHSYQRSHDHSSSAGSGRHMGNLPKFQSTRTNRGALSDPQQASGTIVQIVMNNSHKHGRVCVSNGKTYSHGETWHPTLRAFGVVECVLCTCNFTKQECKKISCPEHYTCKYPQKIDGRCCKLCPEEISDPQSGDKDYPCGEETIPVFESVLLEEGETVRKIAVVTEDPPLAEIHVWIIQKDILSQFYTEKMSKEEFEEQQEFKQITRTTLSQWKIFSEGETQISHTCETQICRTELEDLVKILYLDKPEKGHC</sequence>
<dbReference type="GO" id="GO:0005615">
    <property type="term" value="C:extracellular space"/>
    <property type="evidence" value="ECO:0007669"/>
    <property type="project" value="TreeGrafter"/>
</dbReference>
<dbReference type="InterPro" id="IPR001007">
    <property type="entry name" value="VWF_dom"/>
</dbReference>
<feature type="compositionally biased region" description="Polar residues" evidence="7">
    <location>
        <begin position="560"/>
        <end position="576"/>
    </location>
</feature>
<dbReference type="FunFam" id="2.10.70.10:FF:000005">
    <property type="entry name" value="Chordin-like 1, isoform CRA_c"/>
    <property type="match status" value="1"/>
</dbReference>
<evidence type="ECO:0000256" key="1">
    <source>
        <dbReference type="ARBA" id="ARBA00004613"/>
    </source>
</evidence>
<dbReference type="Gene3D" id="2.10.70.10">
    <property type="entry name" value="Complement Module, domain 1"/>
    <property type="match status" value="1"/>
</dbReference>
<evidence type="ECO:0000256" key="7">
    <source>
        <dbReference type="SAM" id="MobiDB-lite"/>
    </source>
</evidence>
<dbReference type="Pfam" id="PF26215">
    <property type="entry name" value="HTH_animal"/>
    <property type="match status" value="1"/>
</dbReference>
<feature type="domain" description="VWFC" evidence="8">
    <location>
        <begin position="447"/>
        <end position="512"/>
    </location>
</feature>
<dbReference type="Gene3D" id="6.20.200.20">
    <property type="match status" value="1"/>
</dbReference>
<keyword evidence="3" id="KW-0964">Secreted</keyword>
<dbReference type="InterPro" id="IPR058912">
    <property type="entry name" value="HTH_animal"/>
</dbReference>
<feature type="compositionally biased region" description="Basic and acidic residues" evidence="7">
    <location>
        <begin position="524"/>
        <end position="546"/>
    </location>
</feature>
<dbReference type="Pfam" id="PF19548">
    <property type="entry name" value="CHRDL_1_2_C"/>
    <property type="match status" value="1"/>
</dbReference>
<dbReference type="PANTHER" id="PTHR46303:SF2">
    <property type="entry name" value="CHORDIN-LIKE PROTEIN 1"/>
    <property type="match status" value="1"/>
</dbReference>
<dbReference type="AlphaFoldDB" id="A0AAD1WJ09"/>
<comment type="subcellular location">
    <subcellularLocation>
        <location evidence="1">Secreted</location>
    </subcellularLocation>
</comment>
<dbReference type="PANTHER" id="PTHR46303">
    <property type="entry name" value="VWFC DOMAIN-CONTAINING PROTEIN"/>
    <property type="match status" value="1"/>
</dbReference>
<keyword evidence="6" id="KW-0325">Glycoprotein</keyword>
<dbReference type="GO" id="GO:0036122">
    <property type="term" value="F:BMP binding"/>
    <property type="evidence" value="ECO:0007669"/>
    <property type="project" value="TreeGrafter"/>
</dbReference>
<dbReference type="GO" id="GO:0030514">
    <property type="term" value="P:negative regulation of BMP signaling pathway"/>
    <property type="evidence" value="ECO:0007669"/>
    <property type="project" value="TreeGrafter"/>
</dbReference>
<gene>
    <name evidence="9" type="ORF">PECUL_23A018053</name>
</gene>
<dbReference type="PROSITE" id="PS50184">
    <property type="entry name" value="VWFC_2"/>
    <property type="match status" value="2"/>
</dbReference>
<evidence type="ECO:0000313" key="10">
    <source>
        <dbReference type="Proteomes" id="UP001295444"/>
    </source>
</evidence>
<evidence type="ECO:0000256" key="5">
    <source>
        <dbReference type="ARBA" id="ARBA00022737"/>
    </source>
</evidence>
<keyword evidence="5" id="KW-0677">Repeat</keyword>
<name>A0AAD1WJ09_PELCU</name>
<evidence type="ECO:0000256" key="3">
    <source>
        <dbReference type="ARBA" id="ARBA00022525"/>
    </source>
</evidence>
<dbReference type="EMBL" id="OW240920">
    <property type="protein sequence ID" value="CAH2315450.1"/>
    <property type="molecule type" value="Genomic_DNA"/>
</dbReference>
<proteinExistence type="predicted"/>
<keyword evidence="2" id="KW-0217">Developmental protein</keyword>
<dbReference type="PROSITE" id="PS01208">
    <property type="entry name" value="VWFC_1"/>
    <property type="match status" value="2"/>
</dbReference>
<keyword evidence="4" id="KW-0732">Signal</keyword>
<feature type="domain" description="VWFC" evidence="8">
    <location>
        <begin position="594"/>
        <end position="659"/>
    </location>
</feature>